<dbReference type="AlphaFoldDB" id="A0A4Q9L0U8"/>
<comment type="catalytic activity">
    <reaction evidence="6 7">
        <text>(6S)-NADPHX + ATP = ADP + phosphate + NADPH + H(+)</text>
        <dbReference type="Rhea" id="RHEA:32231"/>
        <dbReference type="ChEBI" id="CHEBI:15378"/>
        <dbReference type="ChEBI" id="CHEBI:30616"/>
        <dbReference type="ChEBI" id="CHEBI:43474"/>
        <dbReference type="ChEBI" id="CHEBI:57783"/>
        <dbReference type="ChEBI" id="CHEBI:64076"/>
        <dbReference type="ChEBI" id="CHEBI:456216"/>
        <dbReference type="EC" id="4.2.1.93"/>
    </reaction>
</comment>
<dbReference type="EMBL" id="PITJ01001096">
    <property type="protein sequence ID" value="TBU00150.1"/>
    <property type="molecule type" value="Genomic_DNA"/>
</dbReference>
<dbReference type="Gene3D" id="3.40.1190.20">
    <property type="match status" value="1"/>
</dbReference>
<evidence type="ECO:0000259" key="9">
    <source>
        <dbReference type="PROSITE" id="PS51383"/>
    </source>
</evidence>
<dbReference type="GO" id="GO:0047453">
    <property type="term" value="F:ATP-dependent NAD(P)H-hydrate dehydratase activity"/>
    <property type="evidence" value="ECO:0007669"/>
    <property type="project" value="UniProtKB-UniRule"/>
</dbReference>
<dbReference type="Pfam" id="PF01256">
    <property type="entry name" value="Carb_kinase"/>
    <property type="match status" value="1"/>
</dbReference>
<keyword evidence="7" id="KW-0963">Cytoplasm</keyword>
<keyword evidence="8" id="KW-1133">Transmembrane helix</keyword>
<feature type="transmembrane region" description="Helical" evidence="8">
    <location>
        <begin position="21"/>
        <end position="44"/>
    </location>
</feature>
<keyword evidence="7" id="KW-0597">Phosphoprotein</keyword>
<dbReference type="GO" id="GO:0110051">
    <property type="term" value="P:metabolite repair"/>
    <property type="evidence" value="ECO:0007669"/>
    <property type="project" value="TreeGrafter"/>
</dbReference>
<comment type="catalytic activity">
    <reaction evidence="7">
        <text>(6S)-NADHX + ATP = ADP + phosphate + NADH + H(+)</text>
        <dbReference type="Rhea" id="RHEA:19017"/>
        <dbReference type="ChEBI" id="CHEBI:15378"/>
        <dbReference type="ChEBI" id="CHEBI:30616"/>
        <dbReference type="ChEBI" id="CHEBI:43474"/>
        <dbReference type="ChEBI" id="CHEBI:57945"/>
        <dbReference type="ChEBI" id="CHEBI:64074"/>
        <dbReference type="ChEBI" id="CHEBI:456216"/>
        <dbReference type="EC" id="4.2.1.93"/>
    </reaction>
</comment>
<keyword evidence="8" id="KW-0812">Transmembrane</keyword>
<dbReference type="InterPro" id="IPR000631">
    <property type="entry name" value="CARKD"/>
</dbReference>
<dbReference type="GO" id="GO:0046496">
    <property type="term" value="P:nicotinamide nucleotide metabolic process"/>
    <property type="evidence" value="ECO:0007669"/>
    <property type="project" value="UniProtKB-UniRule"/>
</dbReference>
<dbReference type="VEuPathDB" id="MicrosporidiaDB:CWI37_1096p0010"/>
<feature type="binding site" evidence="7">
    <location>
        <begin position="146"/>
        <end position="152"/>
    </location>
    <ligand>
        <name>(6S)-NADPHX</name>
        <dbReference type="ChEBI" id="CHEBI:64076"/>
    </ligand>
</feature>
<protein>
    <recommendedName>
        <fullName evidence="7">ATP-dependent (S)-NAD(P)H-hydrate dehydratase</fullName>
        <ecNumber evidence="7">4.2.1.93</ecNumber>
    </recommendedName>
    <alternativeName>
        <fullName evidence="7">ATP-dependent NAD(P)HX dehydratase</fullName>
    </alternativeName>
</protein>
<dbReference type="GO" id="GO:0005524">
    <property type="term" value="F:ATP binding"/>
    <property type="evidence" value="ECO:0007669"/>
    <property type="project" value="UniProtKB-KW"/>
</dbReference>
<dbReference type="HAMAP" id="MF_01965">
    <property type="entry name" value="NADHX_dehydratase"/>
    <property type="match status" value="1"/>
</dbReference>
<dbReference type="Proteomes" id="UP000292362">
    <property type="component" value="Unassembled WGS sequence"/>
</dbReference>
<comment type="function">
    <text evidence="7">Catalyzes the dehydration of the S-form of NAD(P)HX at the expense of ATP, which is converted to ADP. Together with NAD(P)HX epimerase, which catalyzes the epimerization of the S- and R-forms, the enzyme allows the repair of both epimers of NAD(P)HX, a damaged form of NAD(P)H that is a result of enzymatic or heat-dependent hydration.</text>
</comment>
<comment type="caution">
    <text evidence="10">The sequence shown here is derived from an EMBL/GenBank/DDBJ whole genome shotgun (WGS) entry which is preliminary data.</text>
</comment>
<dbReference type="EC" id="4.2.1.93" evidence="7"/>
<dbReference type="GO" id="GO:0005737">
    <property type="term" value="C:cytoplasm"/>
    <property type="evidence" value="ECO:0007669"/>
    <property type="project" value="UniProtKB-SubCell"/>
</dbReference>
<evidence type="ECO:0000256" key="7">
    <source>
        <dbReference type="HAMAP-Rule" id="MF_03157"/>
    </source>
</evidence>
<sequence>MQFKRKIPLNSESSVKGNNGVTLVIGGCGLYTGAPYFVSLSSLLSGSDLSYIFCEKETLIPLKVLLPEAIIVEIDFHEWILNRVSVCVFGSGLGRPTKEICEKICRILEYLMKRNIFIIIDGDGIFFYSNNFEFFQKYKNIVLTPNYNEVKYLKDNNIHYVLKKGFVDVIEYNDRKIEILNRSHEIDDINQNVLASTEMTLFKPIFVKRCGGQGDILAGILATFLSWTKTAEPDDVTDSIKTASIITRKALEFASKKYGMALKTREIISEIQKSMESVFK</sequence>
<feature type="binding site" evidence="7">
    <location>
        <begin position="164"/>
        <end position="168"/>
    </location>
    <ligand>
        <name>ATP</name>
        <dbReference type="ChEBI" id="CHEBI:30616"/>
    </ligand>
</feature>
<keyword evidence="5 7" id="KW-0456">Lyase</keyword>
<feature type="binding site" evidence="7">
    <location>
        <position position="92"/>
    </location>
    <ligand>
        <name>(6S)-NADPHX</name>
        <dbReference type="ChEBI" id="CHEBI:64076"/>
    </ligand>
</feature>
<comment type="cofactor">
    <cofactor evidence="7">
        <name>Mg(2+)</name>
        <dbReference type="ChEBI" id="CHEBI:18420"/>
    </cofactor>
</comment>
<evidence type="ECO:0000256" key="1">
    <source>
        <dbReference type="ARBA" id="ARBA00022741"/>
    </source>
</evidence>
<keyword evidence="8" id="KW-0472">Membrane</keyword>
<dbReference type="InterPro" id="IPR029056">
    <property type="entry name" value="Ribokinase-like"/>
</dbReference>
<dbReference type="PROSITE" id="PS51383">
    <property type="entry name" value="YJEF_C_3"/>
    <property type="match status" value="1"/>
</dbReference>
<name>A0A4Q9L0U8_9MICR</name>
<evidence type="ECO:0000313" key="10">
    <source>
        <dbReference type="EMBL" id="TBU00150.1"/>
    </source>
</evidence>
<keyword evidence="3" id="KW-0521">NADP</keyword>
<comment type="subcellular location">
    <subcellularLocation>
        <location evidence="7">Cytoplasm</location>
    </subcellularLocation>
</comment>
<dbReference type="PANTHER" id="PTHR12592">
    <property type="entry name" value="ATP-DEPENDENT (S)-NAD(P)H-HYDRATE DEHYDRATASE FAMILY MEMBER"/>
    <property type="match status" value="1"/>
</dbReference>
<feature type="binding site" evidence="7">
    <location>
        <begin position="205"/>
        <end position="214"/>
    </location>
    <ligand>
        <name>ATP</name>
        <dbReference type="ChEBI" id="CHEBI:30616"/>
    </ligand>
</feature>
<evidence type="ECO:0000256" key="5">
    <source>
        <dbReference type="ARBA" id="ARBA00023239"/>
    </source>
</evidence>
<accession>A0A4Q9L0U8</accession>
<evidence type="ECO:0000256" key="8">
    <source>
        <dbReference type="SAM" id="Phobius"/>
    </source>
</evidence>
<dbReference type="PANTHER" id="PTHR12592:SF0">
    <property type="entry name" value="ATP-DEPENDENT (S)-NAD(P)H-HYDRATE DEHYDRATASE"/>
    <property type="match status" value="1"/>
</dbReference>
<feature type="domain" description="YjeF C-terminal" evidence="9">
    <location>
        <begin position="1"/>
        <end position="278"/>
    </location>
</feature>
<keyword evidence="2 7" id="KW-0067">ATP-binding</keyword>
<reference evidence="10 11" key="1">
    <citation type="submission" date="2017-12" db="EMBL/GenBank/DDBJ databases">
        <authorList>
            <person name="Pombert J.-F."/>
            <person name="Haag K.L."/>
            <person name="Ebert D."/>
        </authorList>
    </citation>
    <scope>NUCLEOTIDE SEQUENCE [LARGE SCALE GENOMIC DNA]</scope>
    <source>
        <strain evidence="10">FI-OER-3-3</strain>
    </source>
</reference>
<evidence type="ECO:0000256" key="4">
    <source>
        <dbReference type="ARBA" id="ARBA00023027"/>
    </source>
</evidence>
<keyword evidence="1 7" id="KW-0547">Nucleotide-binding</keyword>
<evidence type="ECO:0000256" key="3">
    <source>
        <dbReference type="ARBA" id="ARBA00022857"/>
    </source>
</evidence>
<dbReference type="SUPFAM" id="SSF53613">
    <property type="entry name" value="Ribokinase-like"/>
    <property type="match status" value="1"/>
</dbReference>
<organism evidence="10 11">
    <name type="scientific">Hamiltosporidium tvaerminnensis</name>
    <dbReference type="NCBI Taxonomy" id="1176355"/>
    <lineage>
        <taxon>Eukaryota</taxon>
        <taxon>Fungi</taxon>
        <taxon>Fungi incertae sedis</taxon>
        <taxon>Microsporidia</taxon>
        <taxon>Dubosqiidae</taxon>
        <taxon>Hamiltosporidium</taxon>
    </lineage>
</organism>
<keyword evidence="4 7" id="KW-0520">NAD</keyword>
<evidence type="ECO:0000313" key="11">
    <source>
        <dbReference type="Proteomes" id="UP000292362"/>
    </source>
</evidence>
<dbReference type="PROSITE" id="PS51257">
    <property type="entry name" value="PROKAR_LIPOPROTEIN"/>
    <property type="match status" value="1"/>
</dbReference>
<gene>
    <name evidence="10" type="ORF">CWI37_1096p0010</name>
</gene>
<evidence type="ECO:0000256" key="6">
    <source>
        <dbReference type="ARBA" id="ARBA00047472"/>
    </source>
</evidence>
<feature type="binding site" evidence="7">
    <location>
        <position position="215"/>
    </location>
    <ligand>
        <name>(6S)-NADPHX</name>
        <dbReference type="ChEBI" id="CHEBI:64076"/>
    </ligand>
</feature>
<comment type="similarity">
    <text evidence="7">Belongs to the NnrD/CARKD family.</text>
</comment>
<evidence type="ECO:0000256" key="2">
    <source>
        <dbReference type="ARBA" id="ARBA00022840"/>
    </source>
</evidence>
<proteinExistence type="inferred from homology"/>